<dbReference type="AlphaFoldDB" id="A0A8H4NXU9"/>
<evidence type="ECO:0000256" key="1">
    <source>
        <dbReference type="SAM" id="MobiDB-lite"/>
    </source>
</evidence>
<sequence>MDPIPVGLLPQSDDDKFLSCSYEERWNHLKPVIVELYTSRHGSNGRSTTLDQVVEFMRNHYSFHAACTEYRRRFRAWGVTKRMVKEDKDAIVSALVRNKRPGASISHVTIQKDGQTQPLDPKKLKRHLIGRKAPFLETIAPGLLSSWNLPYAAFISSLPKNPGEPSPFGTLHLTPDYLHIQSPEALTPGRTAAGPSPRMQLVYEKQKENHTSLFLQGRLKQLMVEMCKEDRRTMVNYFHDFYIHGFVLAKNWGQEPLKPSPAQASGFTPPTWNAASPWTPSAFLNLPSGHSSPEAWSTTDISLPPTQLCQWSIHVKPSYERVETMDVTDPANLEPPPTSFVESLQQSMASNDFTSTPKGDLPLAQDIIMQPFEGNRNPLQLDAWKLAIMAGNSDLLWQLREENGEAPPEGIEAINPFHVAAAFLDGGHKCCEIFTTLSAILDSSFAFYHNTDDLGHTILDALVVSVLRSHTSLHPDAVSYGFQFPNRFPGEEKDICGRWDANTSHVRELFKQGYARIPTKWKHSFCHTSVQAVCHSIVAIFASPASPNINTPSGLFLRRCTECGLELRLGSLHALVVTTFYLAQLGMPGETLFGALALLVCLLSLGADPSLKANVSVDEILRSSEPGTCLHRQLSPLELMQAVPMNVIQTWSEDCRTGWGCFIETLVCAATGEHQEPRDRSSMCQQDGERLGSPMEDLSQVSDDGLVDEVCEFEEDIHEFWLGLPCKGPQIGLLWATIQAELLSYRRLGEGEPWISAKFSMIALTRWLKGDSAEFQTPLVENQMLTKFTRCGWFNKTSDFLHPIAQEVCAEYFMNMDIYSRASYIESPYVLEYLNEVQRLEDNTAGETGEG</sequence>
<comment type="caution">
    <text evidence="3">The sequence shown here is derived from an EMBL/GenBank/DDBJ whole genome shotgun (WGS) entry which is preliminary data.</text>
</comment>
<evidence type="ECO:0000313" key="3">
    <source>
        <dbReference type="EMBL" id="KAF4455204.1"/>
    </source>
</evidence>
<name>A0A8H4NXU9_9HYPO</name>
<feature type="domain" description="Clr5" evidence="2">
    <location>
        <begin position="23"/>
        <end position="81"/>
    </location>
</feature>
<gene>
    <name evidence="3" type="ORF">FALBO_15681</name>
</gene>
<dbReference type="PANTHER" id="PTHR38788:SF3">
    <property type="entry name" value="CLR5 DOMAIN-CONTAINING PROTEIN"/>
    <property type="match status" value="1"/>
</dbReference>
<feature type="region of interest" description="Disordered" evidence="1">
    <location>
        <begin position="677"/>
        <end position="698"/>
    </location>
</feature>
<dbReference type="Proteomes" id="UP000554235">
    <property type="component" value="Unassembled WGS sequence"/>
</dbReference>
<dbReference type="OrthoDB" id="539213at2759"/>
<keyword evidence="4" id="KW-1185">Reference proteome</keyword>
<organism evidence="3 4">
    <name type="scientific">Fusarium albosuccineum</name>
    <dbReference type="NCBI Taxonomy" id="1237068"/>
    <lineage>
        <taxon>Eukaryota</taxon>
        <taxon>Fungi</taxon>
        <taxon>Dikarya</taxon>
        <taxon>Ascomycota</taxon>
        <taxon>Pezizomycotina</taxon>
        <taxon>Sordariomycetes</taxon>
        <taxon>Hypocreomycetidae</taxon>
        <taxon>Hypocreales</taxon>
        <taxon>Nectriaceae</taxon>
        <taxon>Fusarium</taxon>
        <taxon>Fusarium decemcellulare species complex</taxon>
    </lineage>
</organism>
<evidence type="ECO:0000313" key="4">
    <source>
        <dbReference type="Proteomes" id="UP000554235"/>
    </source>
</evidence>
<evidence type="ECO:0000259" key="2">
    <source>
        <dbReference type="Pfam" id="PF14420"/>
    </source>
</evidence>
<accession>A0A8H4NXU9</accession>
<dbReference type="InterPro" id="IPR025676">
    <property type="entry name" value="Clr5_dom"/>
</dbReference>
<dbReference type="Pfam" id="PF14420">
    <property type="entry name" value="Clr5"/>
    <property type="match status" value="1"/>
</dbReference>
<dbReference type="EMBL" id="JAADYS010002757">
    <property type="protein sequence ID" value="KAF4455204.1"/>
    <property type="molecule type" value="Genomic_DNA"/>
</dbReference>
<protein>
    <recommendedName>
        <fullName evidence="2">Clr5 domain-containing protein</fullName>
    </recommendedName>
</protein>
<reference evidence="3 4" key="1">
    <citation type="submission" date="2020-01" db="EMBL/GenBank/DDBJ databases">
        <title>Identification and distribution of gene clusters putatively required for synthesis of sphingolipid metabolism inhibitors in phylogenetically diverse species of the filamentous fungus Fusarium.</title>
        <authorList>
            <person name="Kim H.-S."/>
            <person name="Busman M."/>
            <person name="Brown D.W."/>
            <person name="Divon H."/>
            <person name="Uhlig S."/>
            <person name="Proctor R.H."/>
        </authorList>
    </citation>
    <scope>NUCLEOTIDE SEQUENCE [LARGE SCALE GENOMIC DNA]</scope>
    <source>
        <strain evidence="3 4">NRRL 20459</strain>
    </source>
</reference>
<dbReference type="PANTHER" id="PTHR38788">
    <property type="entry name" value="CLR5 DOMAIN-CONTAINING PROTEIN"/>
    <property type="match status" value="1"/>
</dbReference>
<proteinExistence type="predicted"/>